<sequence>MLQYRDRFIKFISVICIVLLTGCQPNDADFDDKVNEFKLTEVGADLVNKRFVPPYSSLDPLLEYTAWCNSVLWAQLSIEENSVELAFLREDIFALASPEVVGFFGVFNELVVRSGGVDAIYPYIHGDAAYLMKPSRLAMPIIKKMLNSYQRSASFKKAIELSKKRPKRSKSFTDADTLCFKADMLTGILGGESRSRNVISEVSELVRKNTLASQ</sequence>
<evidence type="ECO:0000313" key="3">
    <source>
        <dbReference type="Proteomes" id="UP000000770"/>
    </source>
</evidence>
<dbReference type="KEGG" id="sbn:Sbal195_2181"/>
<dbReference type="EMBL" id="CP000891">
    <property type="protein sequence ID" value="ABX50110.1"/>
    <property type="molecule type" value="Genomic_DNA"/>
</dbReference>
<proteinExistence type="predicted"/>
<dbReference type="Proteomes" id="UP000000770">
    <property type="component" value="Chromosome"/>
</dbReference>
<dbReference type="PROSITE" id="PS51257">
    <property type="entry name" value="PROKAR_LIPOPROTEIN"/>
    <property type="match status" value="1"/>
</dbReference>
<evidence type="ECO:0000313" key="2">
    <source>
        <dbReference type="EMBL" id="ABX50110.1"/>
    </source>
</evidence>
<protein>
    <submittedName>
        <fullName evidence="2">Uncharacterized protein</fullName>
    </submittedName>
</protein>
<dbReference type="AlphaFoldDB" id="A9KUU2"/>
<dbReference type="EMBL" id="CP000891">
    <property type="protein sequence ID" value="ABX49350.1"/>
    <property type="molecule type" value="Genomic_DNA"/>
</dbReference>
<accession>A9KUU2</accession>
<gene>
    <name evidence="1" type="ordered locus">Sbal195_2181</name>
    <name evidence="2" type="ordered locus">Sbal195_2944</name>
</gene>
<evidence type="ECO:0000313" key="1">
    <source>
        <dbReference type="EMBL" id="ABX49350.1"/>
    </source>
</evidence>
<dbReference type="KEGG" id="sbn:Sbal195_2944"/>
<reference evidence="2 3" key="1">
    <citation type="submission" date="2007-11" db="EMBL/GenBank/DDBJ databases">
        <title>Complete sequence of chromosome of Shewanella baltica OS195.</title>
        <authorList>
            <consortium name="US DOE Joint Genome Institute"/>
            <person name="Copeland A."/>
            <person name="Lucas S."/>
            <person name="Lapidus A."/>
            <person name="Barry K."/>
            <person name="Glavina del Rio T."/>
            <person name="Dalin E."/>
            <person name="Tice H."/>
            <person name="Pitluck S."/>
            <person name="Chain P."/>
            <person name="Malfatti S."/>
            <person name="Shin M."/>
            <person name="Vergez L."/>
            <person name="Schmutz J."/>
            <person name="Larimer F."/>
            <person name="Land M."/>
            <person name="Hauser L."/>
            <person name="Kyrpides N."/>
            <person name="Kim E."/>
            <person name="Brettar I."/>
            <person name="Rodrigues J."/>
            <person name="Konstantinidis K."/>
            <person name="Klappenbach J."/>
            <person name="Hofle M."/>
            <person name="Tiedje J."/>
            <person name="Richardson P."/>
        </authorList>
    </citation>
    <scope>NUCLEOTIDE SEQUENCE [LARGE SCALE GENOMIC DNA]</scope>
    <source>
        <strain evidence="2 3">OS195</strain>
    </source>
</reference>
<organism evidence="2 3">
    <name type="scientific">Shewanella baltica (strain OS195)</name>
    <dbReference type="NCBI Taxonomy" id="399599"/>
    <lineage>
        <taxon>Bacteria</taxon>
        <taxon>Pseudomonadati</taxon>
        <taxon>Pseudomonadota</taxon>
        <taxon>Gammaproteobacteria</taxon>
        <taxon>Alteromonadales</taxon>
        <taxon>Shewanellaceae</taxon>
        <taxon>Shewanella</taxon>
    </lineage>
</organism>
<name>A9KUU2_SHEB9</name>
<dbReference type="HOGENOM" id="CLU_1325590_0_0_6"/>